<protein>
    <submittedName>
        <fullName evidence="1">Uncharacterized protein</fullName>
    </submittedName>
</protein>
<name>A0AAV3ZLS5_9GAST</name>
<evidence type="ECO:0000313" key="1">
    <source>
        <dbReference type="EMBL" id="GFN95606.1"/>
    </source>
</evidence>
<dbReference type="AlphaFoldDB" id="A0AAV3ZLS5"/>
<dbReference type="Proteomes" id="UP000735302">
    <property type="component" value="Unassembled WGS sequence"/>
</dbReference>
<dbReference type="EMBL" id="BLXT01002522">
    <property type="protein sequence ID" value="GFN95606.1"/>
    <property type="molecule type" value="Genomic_DNA"/>
</dbReference>
<evidence type="ECO:0000313" key="2">
    <source>
        <dbReference type="Proteomes" id="UP000735302"/>
    </source>
</evidence>
<sequence>MLQQSIVSELGCGGRRSSEVISTLAVSLCHPMDGEWLPYTVTWLVWSQECFSCQARSPLAGLESATEGSLPADLTSQGGFAIHCATDAPCEIVRRHLTVLNFSDELFDIAAC</sequence>
<proteinExistence type="predicted"/>
<keyword evidence="2" id="KW-1185">Reference proteome</keyword>
<reference evidence="1 2" key="1">
    <citation type="journal article" date="2021" name="Elife">
        <title>Chloroplast acquisition without the gene transfer in kleptoplastic sea slugs, Plakobranchus ocellatus.</title>
        <authorList>
            <person name="Maeda T."/>
            <person name="Takahashi S."/>
            <person name="Yoshida T."/>
            <person name="Shimamura S."/>
            <person name="Takaki Y."/>
            <person name="Nagai Y."/>
            <person name="Toyoda A."/>
            <person name="Suzuki Y."/>
            <person name="Arimoto A."/>
            <person name="Ishii H."/>
            <person name="Satoh N."/>
            <person name="Nishiyama T."/>
            <person name="Hasebe M."/>
            <person name="Maruyama T."/>
            <person name="Minagawa J."/>
            <person name="Obokata J."/>
            <person name="Shigenobu S."/>
        </authorList>
    </citation>
    <scope>NUCLEOTIDE SEQUENCE [LARGE SCALE GENOMIC DNA]</scope>
</reference>
<comment type="caution">
    <text evidence="1">The sequence shown here is derived from an EMBL/GenBank/DDBJ whole genome shotgun (WGS) entry which is preliminary data.</text>
</comment>
<organism evidence="1 2">
    <name type="scientific">Plakobranchus ocellatus</name>
    <dbReference type="NCBI Taxonomy" id="259542"/>
    <lineage>
        <taxon>Eukaryota</taxon>
        <taxon>Metazoa</taxon>
        <taxon>Spiralia</taxon>
        <taxon>Lophotrochozoa</taxon>
        <taxon>Mollusca</taxon>
        <taxon>Gastropoda</taxon>
        <taxon>Heterobranchia</taxon>
        <taxon>Euthyneura</taxon>
        <taxon>Panpulmonata</taxon>
        <taxon>Sacoglossa</taxon>
        <taxon>Placobranchoidea</taxon>
        <taxon>Plakobranchidae</taxon>
        <taxon>Plakobranchus</taxon>
    </lineage>
</organism>
<accession>A0AAV3ZLS5</accession>
<gene>
    <name evidence="1" type="ORF">PoB_002211200</name>
</gene>